<comment type="function">
    <text evidence="1 19">This protein is a component of the acetyl coenzyme A carboxylase complex; first, biotin carboxylase catalyzes the carboxylation of the carrier protein and then the transcarboxylase transfers the carboxyl group to form malonyl-CoA.</text>
</comment>
<dbReference type="SMART" id="SM00878">
    <property type="entry name" value="Biotin_carb_C"/>
    <property type="match status" value="1"/>
</dbReference>
<evidence type="ECO:0000256" key="8">
    <source>
        <dbReference type="ARBA" id="ARBA00022723"/>
    </source>
</evidence>
<evidence type="ECO:0000256" key="16">
    <source>
        <dbReference type="ARBA" id="ARBA00033786"/>
    </source>
</evidence>
<dbReference type="RefSeq" id="WP_151025324.1">
    <property type="nucleotide sequence ID" value="NZ_JACHIB010000016.1"/>
</dbReference>
<evidence type="ECO:0000256" key="5">
    <source>
        <dbReference type="ARBA" id="ARBA00017242"/>
    </source>
</evidence>
<dbReference type="InterPro" id="IPR011761">
    <property type="entry name" value="ATP-grasp"/>
</dbReference>
<dbReference type="GO" id="GO:0005524">
    <property type="term" value="F:ATP binding"/>
    <property type="evidence" value="ECO:0007669"/>
    <property type="project" value="UniProtKB-UniRule"/>
</dbReference>
<comment type="pathway">
    <text evidence="2 19">Lipid metabolism; malonyl-CoA biosynthesis; malonyl-CoA from acetyl-CoA: step 1/1.</text>
</comment>
<evidence type="ECO:0000256" key="4">
    <source>
        <dbReference type="ARBA" id="ARBA00013263"/>
    </source>
</evidence>
<dbReference type="InterPro" id="IPR004549">
    <property type="entry name" value="Acetyl_CoA_COase_biotin_COase"/>
</dbReference>
<dbReference type="EC" id="6.3.4.14" evidence="4 19"/>
<dbReference type="InterPro" id="IPR051602">
    <property type="entry name" value="ACC_Biotin_Carboxylase"/>
</dbReference>
<dbReference type="Gene3D" id="3.30.470.20">
    <property type="entry name" value="ATP-grasp fold, B domain"/>
    <property type="match status" value="1"/>
</dbReference>
<evidence type="ECO:0000256" key="19">
    <source>
        <dbReference type="RuleBase" id="RU365063"/>
    </source>
</evidence>
<keyword evidence="11 18" id="KW-0067">ATP-binding</keyword>
<evidence type="ECO:0000256" key="18">
    <source>
        <dbReference type="PROSITE-ProRule" id="PRU00409"/>
    </source>
</evidence>
<dbReference type="PROSITE" id="PS00867">
    <property type="entry name" value="CPSASE_2"/>
    <property type="match status" value="1"/>
</dbReference>
<dbReference type="UniPathway" id="UPA00655">
    <property type="reaction ID" value="UER00711"/>
</dbReference>
<gene>
    <name evidence="22" type="ORF">HNR28_002681</name>
</gene>
<evidence type="ECO:0000256" key="6">
    <source>
        <dbReference type="ARBA" id="ARBA00022516"/>
    </source>
</evidence>
<dbReference type="Pfam" id="PF00289">
    <property type="entry name" value="Biotin_carb_N"/>
    <property type="match status" value="1"/>
</dbReference>
<evidence type="ECO:0000256" key="10">
    <source>
        <dbReference type="ARBA" id="ARBA00022832"/>
    </source>
</evidence>
<evidence type="ECO:0000259" key="21">
    <source>
        <dbReference type="PROSITE" id="PS50979"/>
    </source>
</evidence>
<evidence type="ECO:0000256" key="14">
    <source>
        <dbReference type="ARBA" id="ARBA00023160"/>
    </source>
</evidence>
<keyword evidence="10 19" id="KW-0276">Fatty acid metabolism</keyword>
<evidence type="ECO:0000259" key="20">
    <source>
        <dbReference type="PROSITE" id="PS50975"/>
    </source>
</evidence>
<dbReference type="Pfam" id="PF02786">
    <property type="entry name" value="CPSase_L_D2"/>
    <property type="match status" value="1"/>
</dbReference>
<feature type="domain" description="Biotin carboxylation" evidence="21">
    <location>
        <begin position="1"/>
        <end position="445"/>
    </location>
</feature>
<dbReference type="InterPro" id="IPR005481">
    <property type="entry name" value="BC-like_N"/>
</dbReference>
<dbReference type="Gene3D" id="3.40.50.20">
    <property type="match status" value="1"/>
</dbReference>
<keyword evidence="9 18" id="KW-0547">Nucleotide-binding</keyword>
<dbReference type="FunFam" id="3.40.50.20:FF:000010">
    <property type="entry name" value="Propionyl-CoA carboxylase subunit alpha"/>
    <property type="match status" value="1"/>
</dbReference>
<reference evidence="22 23" key="1">
    <citation type="submission" date="2020-08" db="EMBL/GenBank/DDBJ databases">
        <title>Genomic Encyclopedia of Type Strains, Phase IV (KMG-IV): sequencing the most valuable type-strain genomes for metagenomic binning, comparative biology and taxonomic classification.</title>
        <authorList>
            <person name="Goeker M."/>
        </authorList>
    </citation>
    <scope>NUCLEOTIDE SEQUENCE [LARGE SCALE GENOMIC DNA]</scope>
    <source>
        <strain evidence="22 23">DSM 12141</strain>
    </source>
</reference>
<dbReference type="PROSITE" id="PS00866">
    <property type="entry name" value="CPSASE_1"/>
    <property type="match status" value="1"/>
</dbReference>
<keyword evidence="15 19" id="KW-0092">Biotin</keyword>
<organism evidence="22 23">
    <name type="scientific">Castellaniella defragrans</name>
    <name type="common">Alcaligenes defragrans</name>
    <dbReference type="NCBI Taxonomy" id="75697"/>
    <lineage>
        <taxon>Bacteria</taxon>
        <taxon>Pseudomonadati</taxon>
        <taxon>Pseudomonadota</taxon>
        <taxon>Betaproteobacteria</taxon>
        <taxon>Burkholderiales</taxon>
        <taxon>Alcaligenaceae</taxon>
        <taxon>Castellaniella</taxon>
    </lineage>
</organism>
<comment type="subunit">
    <text evidence="3 19">Acetyl-CoA carboxylase is a heterohexamer of biotin carboxyl carrier protein, biotin carboxylase and the two subunits of carboxyl transferase in a 2:2 complex.</text>
</comment>
<dbReference type="Pfam" id="PF02785">
    <property type="entry name" value="Biotin_carb_C"/>
    <property type="match status" value="1"/>
</dbReference>
<evidence type="ECO:0000256" key="12">
    <source>
        <dbReference type="ARBA" id="ARBA00022842"/>
    </source>
</evidence>
<dbReference type="PROSITE" id="PS50979">
    <property type="entry name" value="BC"/>
    <property type="match status" value="1"/>
</dbReference>
<dbReference type="InterPro" id="IPR016185">
    <property type="entry name" value="PreATP-grasp_dom_sf"/>
</dbReference>
<keyword evidence="12" id="KW-0460">Magnesium</keyword>
<dbReference type="GO" id="GO:2001295">
    <property type="term" value="P:malonyl-CoA biosynthetic process"/>
    <property type="evidence" value="ECO:0007669"/>
    <property type="project" value="UniProtKB-UniPathway"/>
</dbReference>
<dbReference type="PANTHER" id="PTHR48095:SF2">
    <property type="entry name" value="BIOTIN CARBOXYLASE, CHLOROPLASTIC"/>
    <property type="match status" value="1"/>
</dbReference>
<evidence type="ECO:0000256" key="7">
    <source>
        <dbReference type="ARBA" id="ARBA00022598"/>
    </source>
</evidence>
<dbReference type="InterPro" id="IPR011054">
    <property type="entry name" value="Rudment_hybrid_motif"/>
</dbReference>
<keyword evidence="8" id="KW-0479">Metal-binding</keyword>
<keyword evidence="7 19" id="KW-0436">Ligase</keyword>
<dbReference type="SUPFAM" id="SSF56059">
    <property type="entry name" value="Glutathione synthetase ATP-binding domain-like"/>
    <property type="match status" value="1"/>
</dbReference>
<dbReference type="Proteomes" id="UP000541136">
    <property type="component" value="Unassembled WGS sequence"/>
</dbReference>
<dbReference type="PANTHER" id="PTHR48095">
    <property type="entry name" value="PYRUVATE CARBOXYLASE SUBUNIT A"/>
    <property type="match status" value="1"/>
</dbReference>
<dbReference type="GO" id="GO:0046872">
    <property type="term" value="F:metal ion binding"/>
    <property type="evidence" value="ECO:0007669"/>
    <property type="project" value="UniProtKB-KW"/>
</dbReference>
<evidence type="ECO:0000256" key="11">
    <source>
        <dbReference type="ARBA" id="ARBA00022840"/>
    </source>
</evidence>
<dbReference type="SUPFAM" id="SSF51246">
    <property type="entry name" value="Rudiment single hybrid motif"/>
    <property type="match status" value="1"/>
</dbReference>
<dbReference type="NCBIfam" id="TIGR00514">
    <property type="entry name" value="accC"/>
    <property type="match status" value="1"/>
</dbReference>
<proteinExistence type="predicted"/>
<dbReference type="PROSITE" id="PS50975">
    <property type="entry name" value="ATP_GRASP"/>
    <property type="match status" value="1"/>
</dbReference>
<dbReference type="InterPro" id="IPR011764">
    <property type="entry name" value="Biotin_carboxylation_dom"/>
</dbReference>
<dbReference type="InterPro" id="IPR013815">
    <property type="entry name" value="ATP_grasp_subdomain_1"/>
</dbReference>
<dbReference type="InterPro" id="IPR005479">
    <property type="entry name" value="CPAse_ATP-bd"/>
</dbReference>
<comment type="catalytic activity">
    <reaction evidence="17 19">
        <text>N(6)-biotinyl-L-lysyl-[protein] + hydrogencarbonate + ATP = N(6)-carboxybiotinyl-L-lysyl-[protein] + ADP + phosphate + H(+)</text>
        <dbReference type="Rhea" id="RHEA:13501"/>
        <dbReference type="Rhea" id="RHEA-COMP:10505"/>
        <dbReference type="Rhea" id="RHEA-COMP:10506"/>
        <dbReference type="ChEBI" id="CHEBI:15378"/>
        <dbReference type="ChEBI" id="CHEBI:17544"/>
        <dbReference type="ChEBI" id="CHEBI:30616"/>
        <dbReference type="ChEBI" id="CHEBI:43474"/>
        <dbReference type="ChEBI" id="CHEBI:83144"/>
        <dbReference type="ChEBI" id="CHEBI:83145"/>
        <dbReference type="ChEBI" id="CHEBI:456216"/>
        <dbReference type="EC" id="6.3.4.14"/>
    </reaction>
</comment>
<evidence type="ECO:0000313" key="22">
    <source>
        <dbReference type="EMBL" id="MBB6084634.1"/>
    </source>
</evidence>
<dbReference type="AlphaFoldDB" id="A0A7W9WPN2"/>
<accession>A0A7W9WPN2</accession>
<dbReference type="GO" id="GO:0006633">
    <property type="term" value="P:fatty acid biosynthetic process"/>
    <property type="evidence" value="ECO:0007669"/>
    <property type="project" value="UniProtKB-KW"/>
</dbReference>
<evidence type="ECO:0000256" key="17">
    <source>
        <dbReference type="ARBA" id="ARBA00048600"/>
    </source>
</evidence>
<keyword evidence="14 19" id="KW-0275">Fatty acid biosynthesis</keyword>
<feature type="domain" description="ATP-grasp" evidence="20">
    <location>
        <begin position="120"/>
        <end position="317"/>
    </location>
</feature>
<dbReference type="Gene3D" id="3.30.1490.20">
    <property type="entry name" value="ATP-grasp fold, A domain"/>
    <property type="match status" value="1"/>
</dbReference>
<dbReference type="InterPro" id="IPR005482">
    <property type="entry name" value="Biotin_COase_C"/>
</dbReference>
<evidence type="ECO:0000256" key="3">
    <source>
        <dbReference type="ARBA" id="ARBA00011750"/>
    </source>
</evidence>
<protein>
    <recommendedName>
        <fullName evidence="5 19">Biotin carboxylase</fullName>
        <ecNumber evidence="4 19">6.3.4.14</ecNumber>
    </recommendedName>
    <alternativeName>
        <fullName evidence="16 19">Acetyl-coenzyme A carboxylase biotin carboxylase subunit A</fullName>
    </alternativeName>
</protein>
<dbReference type="EMBL" id="JACHIB010000016">
    <property type="protein sequence ID" value="MBB6084634.1"/>
    <property type="molecule type" value="Genomic_DNA"/>
</dbReference>
<evidence type="ECO:0000256" key="15">
    <source>
        <dbReference type="ARBA" id="ARBA00023267"/>
    </source>
</evidence>
<evidence type="ECO:0000256" key="1">
    <source>
        <dbReference type="ARBA" id="ARBA00003761"/>
    </source>
</evidence>
<evidence type="ECO:0000313" key="23">
    <source>
        <dbReference type="Proteomes" id="UP000541136"/>
    </source>
</evidence>
<evidence type="ECO:0000256" key="2">
    <source>
        <dbReference type="ARBA" id="ARBA00004956"/>
    </source>
</evidence>
<comment type="caution">
    <text evidence="22">The sequence shown here is derived from an EMBL/GenBank/DDBJ whole genome shotgun (WGS) entry which is preliminary data.</text>
</comment>
<dbReference type="SUPFAM" id="SSF52440">
    <property type="entry name" value="PreATP-grasp domain"/>
    <property type="match status" value="1"/>
</dbReference>
<keyword evidence="6 19" id="KW-0444">Lipid biosynthesis</keyword>
<dbReference type="NCBIfam" id="NF006367">
    <property type="entry name" value="PRK08591.1"/>
    <property type="match status" value="1"/>
</dbReference>
<keyword evidence="13 19" id="KW-0443">Lipid metabolism</keyword>
<name>A0A7W9WPN2_CASDE</name>
<dbReference type="GO" id="GO:0004075">
    <property type="term" value="F:biotin carboxylase activity"/>
    <property type="evidence" value="ECO:0007669"/>
    <property type="project" value="UniProtKB-EC"/>
</dbReference>
<evidence type="ECO:0000256" key="13">
    <source>
        <dbReference type="ARBA" id="ARBA00023098"/>
    </source>
</evidence>
<sequence length="448" mass="49554">MFEKILIANRGEIALRVLRACRELGVKTVVVHSEADRDAKYVRLADESVCIGPATPRDSYLNMPALISAAEVTDAEAIHPGYGFLSENADFAERVEKSGFVFIGPRPESIRTMGDKVSAKQAMIAAGVPVVPGSGGALPDDPREIQRIAAEVGYPVIIKAAGGGGGRGMRVVYTEAALLNAVAMTRTEAGAAFNNPEVYLEKFLENPRHIEIQVLADGEGKAVWLGERDCSMQRRHQKIIEEAPAPGIGRALVERIGERCAEACRQMRYRGAGTFEFLYENGEFFFIEMNTRIQVEHTITEMITGIDLVQQQLRIAAGEKFTLRQRDVHLRGHAIECRINAEDPYKFTPSPGRITNWHTPGGPGVRMDSHVFTGYTVPPYYDSMIAKLITYGDDRHQAIMRMDIALSEMIVEGVQTNIPLHRELMQDARFVEGGTSIHYLEQKLAARA</sequence>
<evidence type="ECO:0000256" key="9">
    <source>
        <dbReference type="ARBA" id="ARBA00022741"/>
    </source>
</evidence>